<organism evidence="3 4">
    <name type="scientific">Flexivirga oryzae</name>
    <dbReference type="NCBI Taxonomy" id="1794944"/>
    <lineage>
        <taxon>Bacteria</taxon>
        <taxon>Bacillati</taxon>
        <taxon>Actinomycetota</taxon>
        <taxon>Actinomycetes</taxon>
        <taxon>Micrococcales</taxon>
        <taxon>Dermacoccaceae</taxon>
        <taxon>Flexivirga</taxon>
    </lineage>
</organism>
<name>A0A839N346_9MICO</name>
<evidence type="ECO:0000256" key="2">
    <source>
        <dbReference type="SAM" id="Phobius"/>
    </source>
</evidence>
<dbReference type="RefSeq" id="WP_183319968.1">
    <property type="nucleotide sequence ID" value="NZ_JACHVQ010000001.1"/>
</dbReference>
<keyword evidence="2" id="KW-0472">Membrane</keyword>
<evidence type="ECO:0000313" key="3">
    <source>
        <dbReference type="EMBL" id="MBB2891737.1"/>
    </source>
</evidence>
<dbReference type="EMBL" id="JACHVQ010000001">
    <property type="protein sequence ID" value="MBB2891737.1"/>
    <property type="molecule type" value="Genomic_DNA"/>
</dbReference>
<accession>A0A839N346</accession>
<feature type="compositionally biased region" description="Polar residues" evidence="1">
    <location>
        <begin position="88"/>
        <end position="100"/>
    </location>
</feature>
<keyword evidence="4" id="KW-1185">Reference proteome</keyword>
<dbReference type="Proteomes" id="UP000559182">
    <property type="component" value="Unassembled WGS sequence"/>
</dbReference>
<feature type="transmembrane region" description="Helical" evidence="2">
    <location>
        <begin position="21"/>
        <end position="39"/>
    </location>
</feature>
<comment type="caution">
    <text evidence="3">The sequence shown here is derived from an EMBL/GenBank/DDBJ whole genome shotgun (WGS) entry which is preliminary data.</text>
</comment>
<dbReference type="AlphaFoldDB" id="A0A839N346"/>
<protein>
    <submittedName>
        <fullName evidence="3">Uncharacterized protein</fullName>
    </submittedName>
</protein>
<sequence>MTERRAGRHRPARQSRKVWPIVAGAAVVCVAAGGTAWGLSRGGGDSTDGTHSTTASSLRTPATSPTTPVTSATTPTAPGTSSSSPSSRQTIAATTPSVTSTRSVELAKLTACRATIGAGQKLVAASDKNYADWSGHVYAQTDYDKGRISSEQAHAIWDRTKKAGPGDLSQYDTAKKAWDKADQKACTGLRSGAGASQQTVRKCSDRSAAMLDVLKKAEPVYAEWKGHQTQMTHTEEKSKDPDAYFTEWFGRVHNAEKPLAAYKKAQTAYRKTAACPST</sequence>
<reference evidence="3 4" key="1">
    <citation type="submission" date="2020-08" db="EMBL/GenBank/DDBJ databases">
        <title>Sequencing the genomes of 1000 actinobacteria strains.</title>
        <authorList>
            <person name="Klenk H.-P."/>
        </authorList>
    </citation>
    <scope>NUCLEOTIDE SEQUENCE [LARGE SCALE GENOMIC DNA]</scope>
    <source>
        <strain evidence="3 4">DSM 105369</strain>
    </source>
</reference>
<evidence type="ECO:0000313" key="4">
    <source>
        <dbReference type="Proteomes" id="UP000559182"/>
    </source>
</evidence>
<gene>
    <name evidence="3" type="ORF">FHU39_001721</name>
</gene>
<keyword evidence="2" id="KW-1133">Transmembrane helix</keyword>
<keyword evidence="2" id="KW-0812">Transmembrane</keyword>
<feature type="region of interest" description="Disordered" evidence="1">
    <location>
        <begin position="38"/>
        <end position="100"/>
    </location>
</feature>
<feature type="compositionally biased region" description="Low complexity" evidence="1">
    <location>
        <begin position="47"/>
        <end position="87"/>
    </location>
</feature>
<evidence type="ECO:0000256" key="1">
    <source>
        <dbReference type="SAM" id="MobiDB-lite"/>
    </source>
</evidence>
<proteinExistence type="predicted"/>